<dbReference type="Proteomes" id="UP000578531">
    <property type="component" value="Unassembled WGS sequence"/>
</dbReference>
<evidence type="ECO:0000313" key="3">
    <source>
        <dbReference type="Proteomes" id="UP000578531"/>
    </source>
</evidence>
<dbReference type="EMBL" id="JACCJC010000103">
    <property type="protein sequence ID" value="KAF6225396.1"/>
    <property type="molecule type" value="Genomic_DNA"/>
</dbReference>
<protein>
    <submittedName>
        <fullName evidence="2">Uncharacterized protein</fullName>
    </submittedName>
</protein>
<feature type="compositionally biased region" description="Pro residues" evidence="1">
    <location>
        <begin position="1"/>
        <end position="18"/>
    </location>
</feature>
<sequence length="133" mass="14271">MPLYPPIPYSEPNEPLPPIDVSSTDANRSSFLTTDYDSTIPLIRARFPNIDPLYFTKIFRGTIHPEGLIWLDVDRQDASPPTSPTSRTCSTASRSTARSSGAVGVPRPGAEVEQGGELRELEGLAQGVSGGAD</sequence>
<gene>
    <name evidence="2" type="ORF">HO173_012780</name>
</gene>
<feature type="compositionally biased region" description="Low complexity" evidence="1">
    <location>
        <begin position="78"/>
        <end position="100"/>
    </location>
</feature>
<feature type="region of interest" description="Disordered" evidence="1">
    <location>
        <begin position="75"/>
        <end position="133"/>
    </location>
</feature>
<feature type="region of interest" description="Disordered" evidence="1">
    <location>
        <begin position="1"/>
        <end position="26"/>
    </location>
</feature>
<accession>A0A8H6FER7</accession>
<proteinExistence type="predicted"/>
<dbReference type="GeneID" id="59294413"/>
<organism evidence="2 3">
    <name type="scientific">Letharia columbiana</name>
    <dbReference type="NCBI Taxonomy" id="112416"/>
    <lineage>
        <taxon>Eukaryota</taxon>
        <taxon>Fungi</taxon>
        <taxon>Dikarya</taxon>
        <taxon>Ascomycota</taxon>
        <taxon>Pezizomycotina</taxon>
        <taxon>Lecanoromycetes</taxon>
        <taxon>OSLEUM clade</taxon>
        <taxon>Lecanoromycetidae</taxon>
        <taxon>Lecanorales</taxon>
        <taxon>Lecanorineae</taxon>
        <taxon>Parmeliaceae</taxon>
        <taxon>Letharia</taxon>
    </lineage>
</organism>
<name>A0A8H6FER7_9LECA</name>
<dbReference type="RefSeq" id="XP_037158525.1">
    <property type="nucleotide sequence ID" value="XM_037314614.1"/>
</dbReference>
<evidence type="ECO:0000256" key="1">
    <source>
        <dbReference type="SAM" id="MobiDB-lite"/>
    </source>
</evidence>
<dbReference type="AlphaFoldDB" id="A0A8H6FER7"/>
<evidence type="ECO:0000313" key="2">
    <source>
        <dbReference type="EMBL" id="KAF6225396.1"/>
    </source>
</evidence>
<reference evidence="2 3" key="1">
    <citation type="journal article" date="2020" name="Genomics">
        <title>Complete, high-quality genomes from long-read metagenomic sequencing of two wolf lichen thalli reveals enigmatic genome architecture.</title>
        <authorList>
            <person name="McKenzie S.K."/>
            <person name="Walston R.F."/>
            <person name="Allen J.L."/>
        </authorList>
    </citation>
    <scope>NUCLEOTIDE SEQUENCE [LARGE SCALE GENOMIC DNA]</scope>
    <source>
        <strain evidence="2">WasteWater2</strain>
    </source>
</reference>
<comment type="caution">
    <text evidence="2">The sequence shown here is derived from an EMBL/GenBank/DDBJ whole genome shotgun (WGS) entry which is preliminary data.</text>
</comment>
<keyword evidence="3" id="KW-1185">Reference proteome</keyword>